<proteinExistence type="predicted"/>
<accession>A0A8D8W3U7</accession>
<organism evidence="1">
    <name type="scientific">Cacopsylla melanoneura</name>
    <dbReference type="NCBI Taxonomy" id="428564"/>
    <lineage>
        <taxon>Eukaryota</taxon>
        <taxon>Metazoa</taxon>
        <taxon>Ecdysozoa</taxon>
        <taxon>Arthropoda</taxon>
        <taxon>Hexapoda</taxon>
        <taxon>Insecta</taxon>
        <taxon>Pterygota</taxon>
        <taxon>Neoptera</taxon>
        <taxon>Paraneoptera</taxon>
        <taxon>Hemiptera</taxon>
        <taxon>Sternorrhyncha</taxon>
        <taxon>Psylloidea</taxon>
        <taxon>Psyllidae</taxon>
        <taxon>Psyllinae</taxon>
        <taxon>Cacopsylla</taxon>
    </lineage>
</organism>
<dbReference type="EMBL" id="HBUF01133800">
    <property type="protein sequence ID" value="CAG6644838.1"/>
    <property type="molecule type" value="Transcribed_RNA"/>
</dbReference>
<name>A0A8D8W3U7_9HEMI</name>
<evidence type="ECO:0000313" key="1">
    <source>
        <dbReference type="EMBL" id="CAG6644838.1"/>
    </source>
</evidence>
<reference evidence="1" key="1">
    <citation type="submission" date="2021-05" db="EMBL/GenBank/DDBJ databases">
        <authorList>
            <person name="Alioto T."/>
            <person name="Alioto T."/>
            <person name="Gomez Garrido J."/>
        </authorList>
    </citation>
    <scope>NUCLEOTIDE SEQUENCE</scope>
</reference>
<sequence length="106" mass="12438">MLCLPEYVSLAKVPKDLLHYRESRLLNAGFWDWGSLLGSGALRKCITFYLFENPFLFVVLRTNLMQILDYKVNPVYLKKLTFKIFSRKLIETSFRKLVGVAKQPNY</sequence>
<protein>
    <submittedName>
        <fullName evidence="1">Uncharacterized protein</fullName>
    </submittedName>
</protein>
<dbReference type="AlphaFoldDB" id="A0A8D8W3U7"/>